<name>X1QC39_9ZZZZ</name>
<reference evidence="1" key="1">
    <citation type="journal article" date="2014" name="Front. Microbiol.">
        <title>High frequency of phylogenetically diverse reductive dehalogenase-homologous genes in deep subseafloor sedimentary metagenomes.</title>
        <authorList>
            <person name="Kawai M."/>
            <person name="Futagami T."/>
            <person name="Toyoda A."/>
            <person name="Takaki Y."/>
            <person name="Nishi S."/>
            <person name="Hori S."/>
            <person name="Arai W."/>
            <person name="Tsubouchi T."/>
            <person name="Morono Y."/>
            <person name="Uchiyama I."/>
            <person name="Ito T."/>
            <person name="Fujiyama A."/>
            <person name="Inagaki F."/>
            <person name="Takami H."/>
        </authorList>
    </citation>
    <scope>NUCLEOTIDE SEQUENCE</scope>
    <source>
        <strain evidence="1">Expedition CK06-06</strain>
    </source>
</reference>
<dbReference type="EMBL" id="BARW01000534">
    <property type="protein sequence ID" value="GAI65803.1"/>
    <property type="molecule type" value="Genomic_DNA"/>
</dbReference>
<comment type="caution">
    <text evidence="1">The sequence shown here is derived from an EMBL/GenBank/DDBJ whole genome shotgun (WGS) entry which is preliminary data.</text>
</comment>
<gene>
    <name evidence="1" type="ORF">S12H4_02254</name>
</gene>
<dbReference type="AlphaFoldDB" id="X1QC39"/>
<accession>X1QC39</accession>
<sequence length="216" mass="23032">MTPGAAATGVKSELAQASGRKQEIGFRSGSHYFYYVYFPWKGLNVAREYVIPANPKTTLQTTQRGYLAAAVDGIHAAQADATNPLVEADIVAYALYGSCEPTPRTWFNQAVKDWIDQLVASKLPCLCSAGAITPGASQLGVSLYLWEATCTAGKFFYGTSKTALINSEDAVIATQEATATIAGLTPGVKYFVQFRPDPADPAEGARSGIYFGRPTA</sequence>
<organism evidence="1">
    <name type="scientific">marine sediment metagenome</name>
    <dbReference type="NCBI Taxonomy" id="412755"/>
    <lineage>
        <taxon>unclassified sequences</taxon>
        <taxon>metagenomes</taxon>
        <taxon>ecological metagenomes</taxon>
    </lineage>
</organism>
<protein>
    <submittedName>
        <fullName evidence="1">Uncharacterized protein</fullName>
    </submittedName>
</protein>
<proteinExistence type="predicted"/>
<evidence type="ECO:0000313" key="1">
    <source>
        <dbReference type="EMBL" id="GAI65803.1"/>
    </source>
</evidence>